<dbReference type="OrthoDB" id="9815592at2"/>
<dbReference type="InterPro" id="IPR011004">
    <property type="entry name" value="Trimer_LpxA-like_sf"/>
</dbReference>
<organism evidence="6 7">
    <name type="scientific">Tateyamaria omphalii</name>
    <dbReference type="NCBI Taxonomy" id="299262"/>
    <lineage>
        <taxon>Bacteria</taxon>
        <taxon>Pseudomonadati</taxon>
        <taxon>Pseudomonadota</taxon>
        <taxon>Alphaproteobacteria</taxon>
        <taxon>Rhodobacterales</taxon>
        <taxon>Roseobacteraceae</taxon>
        <taxon>Tateyamaria</taxon>
    </lineage>
</organism>
<evidence type="ECO:0000256" key="3">
    <source>
        <dbReference type="ARBA" id="ARBA00022737"/>
    </source>
</evidence>
<dbReference type="KEGG" id="tom:BWR18_08020"/>
<dbReference type="RefSeq" id="WP_076627497.1">
    <property type="nucleotide sequence ID" value="NZ_CP019312.1"/>
</dbReference>
<dbReference type="Pfam" id="PF12464">
    <property type="entry name" value="Mac"/>
    <property type="match status" value="1"/>
</dbReference>
<dbReference type="PANTHER" id="PTHR23416">
    <property type="entry name" value="SIALIC ACID SYNTHASE-RELATED"/>
    <property type="match status" value="1"/>
</dbReference>
<gene>
    <name evidence="6" type="ORF">BWR18_08020</name>
</gene>
<evidence type="ECO:0000313" key="7">
    <source>
        <dbReference type="Proteomes" id="UP000186336"/>
    </source>
</evidence>
<evidence type="ECO:0000256" key="4">
    <source>
        <dbReference type="ARBA" id="ARBA00023315"/>
    </source>
</evidence>
<dbReference type="STRING" id="299262.BWR18_08020"/>
<evidence type="ECO:0000313" key="6">
    <source>
        <dbReference type="EMBL" id="APX11636.1"/>
    </source>
</evidence>
<dbReference type="InterPro" id="IPR001451">
    <property type="entry name" value="Hexapep"/>
</dbReference>
<name>A0A1P8MU60_9RHOB</name>
<reference evidence="6 7" key="1">
    <citation type="submission" date="2017-01" db="EMBL/GenBank/DDBJ databases">
        <title>Complete genome of Tateyamaria omphalii DOK1-4 isolated from seawater in Dokdo.</title>
        <authorList>
            <person name="Kim J.H."/>
            <person name="Chi W.-J."/>
        </authorList>
    </citation>
    <scope>NUCLEOTIDE SEQUENCE [LARGE SCALE GENOMIC DNA]</scope>
    <source>
        <strain evidence="6 7">DOK1-4</strain>
    </source>
</reference>
<dbReference type="Pfam" id="PF00132">
    <property type="entry name" value="Hexapep"/>
    <property type="match status" value="1"/>
</dbReference>
<dbReference type="InterPro" id="IPR024688">
    <property type="entry name" value="Mac_dom"/>
</dbReference>
<keyword evidence="7" id="KW-1185">Reference proteome</keyword>
<keyword evidence="3" id="KW-0677">Repeat</keyword>
<dbReference type="Gene3D" id="2.160.10.10">
    <property type="entry name" value="Hexapeptide repeat proteins"/>
    <property type="match status" value="1"/>
</dbReference>
<keyword evidence="4" id="KW-0012">Acyltransferase</keyword>
<dbReference type="GO" id="GO:0005829">
    <property type="term" value="C:cytosol"/>
    <property type="evidence" value="ECO:0007669"/>
    <property type="project" value="TreeGrafter"/>
</dbReference>
<dbReference type="CDD" id="cd03357">
    <property type="entry name" value="LbH_MAT_GAT"/>
    <property type="match status" value="1"/>
</dbReference>
<evidence type="ECO:0000256" key="1">
    <source>
        <dbReference type="ARBA" id="ARBA00007274"/>
    </source>
</evidence>
<proteinExistence type="inferred from homology"/>
<dbReference type="Proteomes" id="UP000186336">
    <property type="component" value="Chromosome"/>
</dbReference>
<keyword evidence="2 6" id="KW-0808">Transferase</keyword>
<dbReference type="EMBL" id="CP019312">
    <property type="protein sequence ID" value="APX11636.1"/>
    <property type="molecule type" value="Genomic_DNA"/>
</dbReference>
<dbReference type="InterPro" id="IPR051159">
    <property type="entry name" value="Hexapeptide_acetyltransf"/>
</dbReference>
<evidence type="ECO:0000256" key="2">
    <source>
        <dbReference type="ARBA" id="ARBA00022679"/>
    </source>
</evidence>
<dbReference type="PANTHER" id="PTHR23416:SF23">
    <property type="entry name" value="ACETYLTRANSFERASE C18B11.09C-RELATED"/>
    <property type="match status" value="1"/>
</dbReference>
<dbReference type="SMART" id="SM01266">
    <property type="entry name" value="Mac"/>
    <property type="match status" value="1"/>
</dbReference>
<dbReference type="PROSITE" id="PS00101">
    <property type="entry name" value="HEXAPEP_TRANSFERASES"/>
    <property type="match status" value="1"/>
</dbReference>
<dbReference type="SUPFAM" id="SSF51161">
    <property type="entry name" value="Trimeric LpxA-like enzymes"/>
    <property type="match status" value="1"/>
</dbReference>
<feature type="domain" description="Maltose/galactoside acetyltransferase" evidence="5">
    <location>
        <begin position="5"/>
        <end position="59"/>
    </location>
</feature>
<accession>A0A1P8MU60</accession>
<evidence type="ECO:0000259" key="5">
    <source>
        <dbReference type="SMART" id="SM01266"/>
    </source>
</evidence>
<comment type="similarity">
    <text evidence="1">Belongs to the transferase hexapeptide repeat family.</text>
</comment>
<dbReference type="GO" id="GO:0008374">
    <property type="term" value="F:O-acyltransferase activity"/>
    <property type="evidence" value="ECO:0007669"/>
    <property type="project" value="TreeGrafter"/>
</dbReference>
<dbReference type="GO" id="GO:0016407">
    <property type="term" value="F:acetyltransferase activity"/>
    <property type="evidence" value="ECO:0007669"/>
    <property type="project" value="InterPro"/>
</dbReference>
<dbReference type="AlphaFoldDB" id="A0A1P8MU60"/>
<protein>
    <submittedName>
        <fullName evidence="6">Maltose acetyltransferase</fullName>
    </submittedName>
</protein>
<dbReference type="InterPro" id="IPR018357">
    <property type="entry name" value="Hexapep_transf_CS"/>
</dbReference>
<sequence>MATEREKMEAGEWYTCLDDELEALRLAALNAVHAHNHLPPSERRTLSAPLHNLFADPGANCLIETPFHCSYGRNIHLGAEVFINSGCVILDSAPVHIGDGTLIGTGAQIICADHHRDPVKRRAGIEIAHPVTIGANVWIGAGAIVMPGVTIGAEAIIGAGAVVTRDVAMAATVVGVPAKPV</sequence>